<evidence type="ECO:0000313" key="3">
    <source>
        <dbReference type="EMBL" id="CAB3662825.1"/>
    </source>
</evidence>
<dbReference type="InterPro" id="IPR013538">
    <property type="entry name" value="ASHA1/2-like_C"/>
</dbReference>
<evidence type="ECO:0000256" key="1">
    <source>
        <dbReference type="ARBA" id="ARBA00006817"/>
    </source>
</evidence>
<protein>
    <recommendedName>
        <fullName evidence="2">Activator of Hsp90 ATPase homologue 1/2-like C-terminal domain-containing protein</fullName>
    </recommendedName>
</protein>
<dbReference type="InterPro" id="IPR023393">
    <property type="entry name" value="START-like_dom_sf"/>
</dbReference>
<comment type="similarity">
    <text evidence="1">Belongs to the AHA1 family.</text>
</comment>
<gene>
    <name evidence="3" type="ORF">LMG3458_00678</name>
</gene>
<accession>A0A6S6Z6Y8</accession>
<evidence type="ECO:0000313" key="4">
    <source>
        <dbReference type="Proteomes" id="UP000494111"/>
    </source>
</evidence>
<name>A0A6S6Z6Y8_9BURK</name>
<organism evidence="3 4">
    <name type="scientific">Achromobacter deleyi</name>
    <dbReference type="NCBI Taxonomy" id="1353891"/>
    <lineage>
        <taxon>Bacteria</taxon>
        <taxon>Pseudomonadati</taxon>
        <taxon>Pseudomonadota</taxon>
        <taxon>Betaproteobacteria</taxon>
        <taxon>Burkholderiales</taxon>
        <taxon>Alcaligenaceae</taxon>
        <taxon>Achromobacter</taxon>
    </lineage>
</organism>
<reference evidence="3 4" key="1">
    <citation type="submission" date="2020-04" db="EMBL/GenBank/DDBJ databases">
        <authorList>
            <person name="De Canck E."/>
        </authorList>
    </citation>
    <scope>NUCLEOTIDE SEQUENCE [LARGE SCALE GENOMIC DNA]</scope>
    <source>
        <strain evidence="3 4">LMG 3458</strain>
    </source>
</reference>
<sequence length="146" mass="16497">MMATQDSHSLVFNRTLRHPPEKVWRALTQSWLIEEWLMANDFVAEVGHRFTVRAAPLPGWSGITHCQVVAVESPRLLVYRWGDGTESASGLQTTVTWTLTPERGGTRLRMEQSGFPSPTALSYVRLGQAWARFLDRLDSVVSRISD</sequence>
<evidence type="ECO:0000259" key="2">
    <source>
        <dbReference type="Pfam" id="PF08327"/>
    </source>
</evidence>
<dbReference type="Pfam" id="PF08327">
    <property type="entry name" value="AHSA1"/>
    <property type="match status" value="1"/>
</dbReference>
<feature type="domain" description="Activator of Hsp90 ATPase homologue 1/2-like C-terminal" evidence="2">
    <location>
        <begin position="18"/>
        <end position="141"/>
    </location>
</feature>
<dbReference type="Proteomes" id="UP000494111">
    <property type="component" value="Unassembled WGS sequence"/>
</dbReference>
<dbReference type="RefSeq" id="WP_175216331.1">
    <property type="nucleotide sequence ID" value="NZ_CADIJO010000002.1"/>
</dbReference>
<dbReference type="CDD" id="cd07814">
    <property type="entry name" value="SRPBCC_CalC_Aha1-like"/>
    <property type="match status" value="1"/>
</dbReference>
<dbReference type="AlphaFoldDB" id="A0A6S6Z6Y8"/>
<dbReference type="EMBL" id="CADIJO010000002">
    <property type="protein sequence ID" value="CAB3662825.1"/>
    <property type="molecule type" value="Genomic_DNA"/>
</dbReference>
<dbReference type="Gene3D" id="3.30.530.20">
    <property type="match status" value="1"/>
</dbReference>
<dbReference type="SUPFAM" id="SSF55961">
    <property type="entry name" value="Bet v1-like"/>
    <property type="match status" value="1"/>
</dbReference>
<proteinExistence type="inferred from homology"/>